<organism evidence="3 4">
    <name type="scientific">Leptobrachium leishanense</name>
    <name type="common">Leishan spiny toad</name>
    <dbReference type="NCBI Taxonomy" id="445787"/>
    <lineage>
        <taxon>Eukaryota</taxon>
        <taxon>Metazoa</taxon>
        <taxon>Chordata</taxon>
        <taxon>Craniata</taxon>
        <taxon>Vertebrata</taxon>
        <taxon>Euteleostomi</taxon>
        <taxon>Amphibia</taxon>
        <taxon>Batrachia</taxon>
        <taxon>Anura</taxon>
        <taxon>Pelobatoidea</taxon>
        <taxon>Megophryidae</taxon>
        <taxon>Leptobrachium</taxon>
    </lineage>
</organism>
<evidence type="ECO:0000313" key="3">
    <source>
        <dbReference type="Ensembl" id="ENSLLEP00000002322.1"/>
    </source>
</evidence>
<keyword evidence="4" id="KW-1185">Reference proteome</keyword>
<dbReference type="SUPFAM" id="SSF50630">
    <property type="entry name" value="Acid proteases"/>
    <property type="match status" value="1"/>
</dbReference>
<dbReference type="Ensembl" id="ENSLLET00000002423.1">
    <property type="protein sequence ID" value="ENSLLEP00000002322.1"/>
    <property type="gene ID" value="ENSLLEG00000001512.1"/>
</dbReference>
<dbReference type="PANTHER" id="PTHR37984:SF13">
    <property type="entry name" value="RIBONUCLEASE H"/>
    <property type="match status" value="1"/>
</dbReference>
<evidence type="ECO:0000313" key="4">
    <source>
        <dbReference type="Proteomes" id="UP000694569"/>
    </source>
</evidence>
<dbReference type="Proteomes" id="UP000694569">
    <property type="component" value="Unplaced"/>
</dbReference>
<dbReference type="InterPro" id="IPR036875">
    <property type="entry name" value="Znf_CCHC_sf"/>
</dbReference>
<protein>
    <recommendedName>
        <fullName evidence="2">CCHC-type domain-containing protein</fullName>
    </recommendedName>
</protein>
<feature type="domain" description="CCHC-type" evidence="2">
    <location>
        <begin position="253"/>
        <end position="268"/>
    </location>
</feature>
<dbReference type="PROSITE" id="PS50158">
    <property type="entry name" value="ZF_CCHC"/>
    <property type="match status" value="1"/>
</dbReference>
<dbReference type="Gene3D" id="4.10.60.10">
    <property type="entry name" value="Zinc finger, CCHC-type"/>
    <property type="match status" value="1"/>
</dbReference>
<proteinExistence type="predicted"/>
<dbReference type="PANTHER" id="PTHR37984">
    <property type="entry name" value="PROTEIN CBG26694"/>
    <property type="match status" value="1"/>
</dbReference>
<dbReference type="GO" id="GO:0003676">
    <property type="term" value="F:nucleic acid binding"/>
    <property type="evidence" value="ECO:0007669"/>
    <property type="project" value="InterPro"/>
</dbReference>
<name>A0A8C5P7E5_9ANUR</name>
<keyword evidence="1" id="KW-0863">Zinc-finger</keyword>
<evidence type="ECO:0000256" key="1">
    <source>
        <dbReference type="PROSITE-ProRule" id="PRU00047"/>
    </source>
</evidence>
<dbReference type="SUPFAM" id="SSF57756">
    <property type="entry name" value="Retrovirus zinc finger-like domains"/>
    <property type="match status" value="1"/>
</dbReference>
<evidence type="ECO:0000259" key="2">
    <source>
        <dbReference type="PROSITE" id="PS50158"/>
    </source>
</evidence>
<dbReference type="GO" id="GO:0008270">
    <property type="term" value="F:zinc ion binding"/>
    <property type="evidence" value="ECO:0007669"/>
    <property type="project" value="UniProtKB-KW"/>
</dbReference>
<dbReference type="GeneTree" id="ENSGT00940000165756"/>
<reference evidence="3" key="1">
    <citation type="submission" date="2025-08" db="UniProtKB">
        <authorList>
            <consortium name="Ensembl"/>
        </authorList>
    </citation>
    <scope>IDENTIFICATION</scope>
</reference>
<dbReference type="InterPro" id="IPR001878">
    <property type="entry name" value="Znf_CCHC"/>
</dbReference>
<sequence>MIALIGTLHDFNPDTDSWISWVERFEQYLTANGILETKQVALFLTANGVKVYDTLRDLLYPEKPASKPFAVLVALLRAHYQPQPIEIAERWKFYKRHQEPGESVSSFVSALRKLSSTCQFGEYLVTALRDQFVMGLQCEAMIKRLLTEKELAFHKAMDIASIMEQVTKEADVLHRKQKTEQEAEIFHTDTREQYKRNKQYNSLRQRTVHGEHPQYNSLRQRMDVLHGEIQNGCYRCGVTSHESHSCRFRNAVCHSCGNKGHIKRVCKKGTVHEGKPHKLLQKRAYQIQLQDSSDDSDGHIPIQTVKLYKMDSAYSAISVPVKIEGKYLTMDPDTGSAVSVITEQDWWRLKVNVPVIKTVVCLQTYSKEVLTPLGSVHVRVQLNGRSEKLTLYIMKSGGSSTIWKRMDS</sequence>
<accession>A0A8C5P7E5</accession>
<dbReference type="SMART" id="SM00343">
    <property type="entry name" value="ZnF_C2HC"/>
    <property type="match status" value="2"/>
</dbReference>
<keyword evidence="1" id="KW-0479">Metal-binding</keyword>
<dbReference type="InterPro" id="IPR021109">
    <property type="entry name" value="Peptidase_aspartic_dom_sf"/>
</dbReference>
<dbReference type="InterPro" id="IPR050951">
    <property type="entry name" value="Retrovirus_Pol_polyprotein"/>
</dbReference>
<dbReference type="AlphaFoldDB" id="A0A8C5P7E5"/>
<dbReference type="OrthoDB" id="9049943at2759"/>
<keyword evidence="1" id="KW-0862">Zinc</keyword>
<dbReference type="Gene3D" id="2.40.70.10">
    <property type="entry name" value="Acid Proteases"/>
    <property type="match status" value="1"/>
</dbReference>
<reference evidence="3" key="2">
    <citation type="submission" date="2025-09" db="UniProtKB">
        <authorList>
            <consortium name="Ensembl"/>
        </authorList>
    </citation>
    <scope>IDENTIFICATION</scope>
</reference>